<dbReference type="Proteomes" id="UP000008792">
    <property type="component" value="Unassembled WGS sequence"/>
</dbReference>
<dbReference type="Gene3D" id="3.15.10.30">
    <property type="entry name" value="Haemolymph juvenile hormone binding protein"/>
    <property type="match status" value="1"/>
</dbReference>
<dbReference type="InterPro" id="IPR010562">
    <property type="entry name" value="Haemolymph_juvenile_hormone-bd"/>
</dbReference>
<dbReference type="FunFam" id="3.15.10.30:FF:000001">
    <property type="entry name" value="Takeout-like protein 1"/>
    <property type="match status" value="1"/>
</dbReference>
<gene>
    <name evidence="4" type="primary">Dvir\GJ10162</name>
    <name evidence="4" type="ORF">Dvir_GJ10162</name>
</gene>
<keyword evidence="5" id="KW-1185">Reference proteome</keyword>
<accession>A0A0Q9W1I8</accession>
<evidence type="ECO:0000313" key="4">
    <source>
        <dbReference type="EMBL" id="KRF78986.1"/>
    </source>
</evidence>
<dbReference type="InterPro" id="IPR038606">
    <property type="entry name" value="To_sf"/>
</dbReference>
<proteinExistence type="inferred from homology"/>
<evidence type="ECO:0000256" key="3">
    <source>
        <dbReference type="ARBA" id="ARBA00060902"/>
    </source>
</evidence>
<dbReference type="SMART" id="SM00700">
    <property type="entry name" value="JHBP"/>
    <property type="match status" value="1"/>
</dbReference>
<protein>
    <submittedName>
        <fullName evidence="4">Uncharacterized protein, isoform B</fullName>
    </submittedName>
</protein>
<dbReference type="OrthoDB" id="8190514at2759"/>
<comment type="similarity">
    <text evidence="3">Belongs to the TO family.</text>
</comment>
<keyword evidence="2" id="KW-0090">Biological rhythms</keyword>
<dbReference type="AlphaFoldDB" id="A0A0Q9W1I8"/>
<reference evidence="4 5" key="1">
    <citation type="journal article" date="2007" name="Nature">
        <title>Evolution of genes and genomes on the Drosophila phylogeny.</title>
        <authorList>
            <consortium name="Drosophila 12 Genomes Consortium"/>
            <person name="Clark A.G."/>
            <person name="Eisen M.B."/>
            <person name="Smith D.R."/>
            <person name="Bergman C.M."/>
            <person name="Oliver B."/>
            <person name="Markow T.A."/>
            <person name="Kaufman T.C."/>
            <person name="Kellis M."/>
            <person name="Gelbart W."/>
            <person name="Iyer V.N."/>
            <person name="Pollard D.A."/>
            <person name="Sackton T.B."/>
            <person name="Larracuente A.M."/>
            <person name="Singh N.D."/>
            <person name="Abad J.P."/>
            <person name="Abt D.N."/>
            <person name="Adryan B."/>
            <person name="Aguade M."/>
            <person name="Akashi H."/>
            <person name="Anderson W.W."/>
            <person name="Aquadro C.F."/>
            <person name="Ardell D.H."/>
            <person name="Arguello R."/>
            <person name="Artieri C.G."/>
            <person name="Barbash D.A."/>
            <person name="Barker D."/>
            <person name="Barsanti P."/>
            <person name="Batterham P."/>
            <person name="Batzoglou S."/>
            <person name="Begun D."/>
            <person name="Bhutkar A."/>
            <person name="Blanco E."/>
            <person name="Bosak S.A."/>
            <person name="Bradley R.K."/>
            <person name="Brand A.D."/>
            <person name="Brent M.R."/>
            <person name="Brooks A.N."/>
            <person name="Brown R.H."/>
            <person name="Butlin R.K."/>
            <person name="Caggese C."/>
            <person name="Calvi B.R."/>
            <person name="Bernardo de Carvalho A."/>
            <person name="Caspi A."/>
            <person name="Castrezana S."/>
            <person name="Celniker S.E."/>
            <person name="Chang J.L."/>
            <person name="Chapple C."/>
            <person name="Chatterji S."/>
            <person name="Chinwalla A."/>
            <person name="Civetta A."/>
            <person name="Clifton S.W."/>
            <person name="Comeron J.M."/>
            <person name="Costello J.C."/>
            <person name="Coyne J.A."/>
            <person name="Daub J."/>
            <person name="David R.G."/>
            <person name="Delcher A.L."/>
            <person name="Delehaunty K."/>
            <person name="Do C.B."/>
            <person name="Ebling H."/>
            <person name="Edwards K."/>
            <person name="Eickbush T."/>
            <person name="Evans J.D."/>
            <person name="Filipski A."/>
            <person name="Findeiss S."/>
            <person name="Freyhult E."/>
            <person name="Fulton L."/>
            <person name="Fulton R."/>
            <person name="Garcia A.C."/>
            <person name="Gardiner A."/>
            <person name="Garfield D.A."/>
            <person name="Garvin B.E."/>
            <person name="Gibson G."/>
            <person name="Gilbert D."/>
            <person name="Gnerre S."/>
            <person name="Godfrey J."/>
            <person name="Good R."/>
            <person name="Gotea V."/>
            <person name="Gravely B."/>
            <person name="Greenberg A.J."/>
            <person name="Griffiths-Jones S."/>
            <person name="Gross S."/>
            <person name="Guigo R."/>
            <person name="Gustafson E.A."/>
            <person name="Haerty W."/>
            <person name="Hahn M.W."/>
            <person name="Halligan D.L."/>
            <person name="Halpern A.L."/>
            <person name="Halter G.M."/>
            <person name="Han M.V."/>
            <person name="Heger A."/>
            <person name="Hillier L."/>
            <person name="Hinrichs A.S."/>
            <person name="Holmes I."/>
            <person name="Hoskins R.A."/>
            <person name="Hubisz M.J."/>
            <person name="Hultmark D."/>
            <person name="Huntley M.A."/>
            <person name="Jaffe D.B."/>
            <person name="Jagadeeshan S."/>
            <person name="Jeck W.R."/>
            <person name="Johnson J."/>
            <person name="Jones C.D."/>
            <person name="Jordan W.C."/>
            <person name="Karpen G.H."/>
            <person name="Kataoka E."/>
            <person name="Keightley P.D."/>
            <person name="Kheradpour P."/>
            <person name="Kirkness E.F."/>
            <person name="Koerich L.B."/>
            <person name="Kristiansen K."/>
            <person name="Kudrna D."/>
            <person name="Kulathinal R.J."/>
            <person name="Kumar S."/>
            <person name="Kwok R."/>
            <person name="Lander E."/>
            <person name="Langley C.H."/>
            <person name="Lapoint R."/>
            <person name="Lazzaro B.P."/>
            <person name="Lee S.J."/>
            <person name="Levesque L."/>
            <person name="Li R."/>
            <person name="Lin C.F."/>
            <person name="Lin M.F."/>
            <person name="Lindblad-Toh K."/>
            <person name="Llopart A."/>
            <person name="Long M."/>
            <person name="Low L."/>
            <person name="Lozovsky E."/>
            <person name="Lu J."/>
            <person name="Luo M."/>
            <person name="Machado C.A."/>
            <person name="Makalowski W."/>
            <person name="Marzo M."/>
            <person name="Matsuda M."/>
            <person name="Matzkin L."/>
            <person name="McAllister B."/>
            <person name="McBride C.S."/>
            <person name="McKernan B."/>
            <person name="McKernan K."/>
            <person name="Mendez-Lago M."/>
            <person name="Minx P."/>
            <person name="Mollenhauer M.U."/>
            <person name="Montooth K."/>
            <person name="Mount S.M."/>
            <person name="Mu X."/>
            <person name="Myers E."/>
            <person name="Negre B."/>
            <person name="Newfeld S."/>
            <person name="Nielsen R."/>
            <person name="Noor M.A."/>
            <person name="O'Grady P."/>
            <person name="Pachter L."/>
            <person name="Papaceit M."/>
            <person name="Parisi M.J."/>
            <person name="Parisi M."/>
            <person name="Parts L."/>
            <person name="Pedersen J.S."/>
            <person name="Pesole G."/>
            <person name="Phillippy A.M."/>
            <person name="Ponting C.P."/>
            <person name="Pop M."/>
            <person name="Porcelli D."/>
            <person name="Powell J.R."/>
            <person name="Prohaska S."/>
            <person name="Pruitt K."/>
            <person name="Puig M."/>
            <person name="Quesneville H."/>
            <person name="Ram K.R."/>
            <person name="Rand D."/>
            <person name="Rasmussen M.D."/>
            <person name="Reed L.K."/>
            <person name="Reenan R."/>
            <person name="Reily A."/>
            <person name="Remington K.A."/>
            <person name="Rieger T.T."/>
            <person name="Ritchie M.G."/>
            <person name="Robin C."/>
            <person name="Rogers Y.H."/>
            <person name="Rohde C."/>
            <person name="Rozas J."/>
            <person name="Rubenfield M.J."/>
            <person name="Ruiz A."/>
            <person name="Russo S."/>
            <person name="Salzberg S.L."/>
            <person name="Sanchez-Gracia A."/>
            <person name="Saranga D.J."/>
            <person name="Sato H."/>
            <person name="Schaeffer S.W."/>
            <person name="Schatz M.C."/>
            <person name="Schlenke T."/>
            <person name="Schwartz R."/>
            <person name="Segarra C."/>
            <person name="Singh R.S."/>
            <person name="Sirot L."/>
            <person name="Sirota M."/>
            <person name="Sisneros N.B."/>
            <person name="Smith C.D."/>
            <person name="Smith T.F."/>
            <person name="Spieth J."/>
            <person name="Stage D.E."/>
            <person name="Stark A."/>
            <person name="Stephan W."/>
            <person name="Strausberg R.L."/>
            <person name="Strempel S."/>
            <person name="Sturgill D."/>
            <person name="Sutton G."/>
            <person name="Sutton G.G."/>
            <person name="Tao W."/>
            <person name="Teichmann S."/>
            <person name="Tobari Y.N."/>
            <person name="Tomimura Y."/>
            <person name="Tsolas J.M."/>
            <person name="Valente V.L."/>
            <person name="Venter E."/>
            <person name="Venter J.C."/>
            <person name="Vicario S."/>
            <person name="Vieira F.G."/>
            <person name="Vilella A.J."/>
            <person name="Villasante A."/>
            <person name="Walenz B."/>
            <person name="Wang J."/>
            <person name="Wasserman M."/>
            <person name="Watts T."/>
            <person name="Wilson D."/>
            <person name="Wilson R.K."/>
            <person name="Wing R.A."/>
            <person name="Wolfner M.F."/>
            <person name="Wong A."/>
            <person name="Wong G.K."/>
            <person name="Wu C.I."/>
            <person name="Wu G."/>
            <person name="Yamamoto D."/>
            <person name="Yang H.P."/>
            <person name="Yang S.P."/>
            <person name="Yorke J.A."/>
            <person name="Yoshida K."/>
            <person name="Zdobnov E."/>
            <person name="Zhang P."/>
            <person name="Zhang Y."/>
            <person name="Zimin A.V."/>
            <person name="Baldwin J."/>
            <person name="Abdouelleil A."/>
            <person name="Abdulkadir J."/>
            <person name="Abebe A."/>
            <person name="Abera B."/>
            <person name="Abreu J."/>
            <person name="Acer S.C."/>
            <person name="Aftuck L."/>
            <person name="Alexander A."/>
            <person name="An P."/>
            <person name="Anderson E."/>
            <person name="Anderson S."/>
            <person name="Arachi H."/>
            <person name="Azer M."/>
            <person name="Bachantsang P."/>
            <person name="Barry A."/>
            <person name="Bayul T."/>
            <person name="Berlin A."/>
            <person name="Bessette D."/>
            <person name="Bloom T."/>
            <person name="Blye J."/>
            <person name="Boguslavskiy L."/>
            <person name="Bonnet C."/>
            <person name="Boukhgalter B."/>
            <person name="Bourzgui I."/>
            <person name="Brown A."/>
            <person name="Cahill P."/>
            <person name="Channer S."/>
            <person name="Cheshatsang Y."/>
            <person name="Chuda L."/>
            <person name="Citroen M."/>
            <person name="Collymore A."/>
            <person name="Cooke P."/>
            <person name="Costello M."/>
            <person name="D'Aco K."/>
            <person name="Daza R."/>
            <person name="De Haan G."/>
            <person name="DeGray S."/>
            <person name="DeMaso C."/>
            <person name="Dhargay N."/>
            <person name="Dooley K."/>
            <person name="Dooley E."/>
            <person name="Doricent M."/>
            <person name="Dorje P."/>
            <person name="Dorjee K."/>
            <person name="Dupes A."/>
            <person name="Elong R."/>
            <person name="Falk J."/>
            <person name="Farina A."/>
            <person name="Faro S."/>
            <person name="Ferguson D."/>
            <person name="Fisher S."/>
            <person name="Foley C.D."/>
            <person name="Franke A."/>
            <person name="Friedrich D."/>
            <person name="Gadbois L."/>
            <person name="Gearin G."/>
            <person name="Gearin C.R."/>
            <person name="Giannoukos G."/>
            <person name="Goode T."/>
            <person name="Graham J."/>
            <person name="Grandbois E."/>
            <person name="Grewal S."/>
            <person name="Gyaltsen K."/>
            <person name="Hafez N."/>
            <person name="Hagos B."/>
            <person name="Hall J."/>
            <person name="Henson C."/>
            <person name="Hollinger A."/>
            <person name="Honan T."/>
            <person name="Huard M.D."/>
            <person name="Hughes L."/>
            <person name="Hurhula B."/>
            <person name="Husby M.E."/>
            <person name="Kamat A."/>
            <person name="Kanga B."/>
            <person name="Kashin S."/>
            <person name="Khazanovich D."/>
            <person name="Kisner P."/>
            <person name="Lance K."/>
            <person name="Lara M."/>
            <person name="Lee W."/>
            <person name="Lennon N."/>
            <person name="Letendre F."/>
            <person name="LeVine R."/>
            <person name="Lipovsky A."/>
            <person name="Liu X."/>
            <person name="Liu J."/>
            <person name="Liu S."/>
            <person name="Lokyitsang T."/>
            <person name="Lokyitsang Y."/>
            <person name="Lubonja R."/>
            <person name="Lui A."/>
            <person name="MacDonald P."/>
            <person name="Magnisalis V."/>
            <person name="Maru K."/>
            <person name="Matthews C."/>
            <person name="McCusker W."/>
            <person name="McDonough S."/>
            <person name="Mehta T."/>
            <person name="Meldrim J."/>
            <person name="Meneus L."/>
            <person name="Mihai O."/>
            <person name="Mihalev A."/>
            <person name="Mihova T."/>
            <person name="Mittelman R."/>
            <person name="Mlenga V."/>
            <person name="Montmayeur A."/>
            <person name="Mulrain L."/>
            <person name="Navidi A."/>
            <person name="Naylor J."/>
            <person name="Negash T."/>
            <person name="Nguyen T."/>
            <person name="Nguyen N."/>
            <person name="Nicol R."/>
            <person name="Norbu C."/>
            <person name="Norbu N."/>
            <person name="Novod N."/>
            <person name="O'Neill B."/>
            <person name="Osman S."/>
            <person name="Markiewicz E."/>
            <person name="Oyono O.L."/>
            <person name="Patti C."/>
            <person name="Phunkhang P."/>
            <person name="Pierre F."/>
            <person name="Priest M."/>
            <person name="Raghuraman S."/>
            <person name="Rege F."/>
            <person name="Reyes R."/>
            <person name="Rise C."/>
            <person name="Rogov P."/>
            <person name="Ross K."/>
            <person name="Ryan E."/>
            <person name="Settipalli S."/>
            <person name="Shea T."/>
            <person name="Sherpa N."/>
            <person name="Shi L."/>
            <person name="Shih D."/>
            <person name="Sparrow T."/>
            <person name="Spaulding J."/>
            <person name="Stalker J."/>
            <person name="Stange-Thomann N."/>
            <person name="Stavropoulos S."/>
            <person name="Stone C."/>
            <person name="Strader C."/>
            <person name="Tesfaye S."/>
            <person name="Thomson T."/>
            <person name="Thoulutsang Y."/>
            <person name="Thoulutsang D."/>
            <person name="Topham K."/>
            <person name="Topping I."/>
            <person name="Tsamla T."/>
            <person name="Vassiliev H."/>
            <person name="Vo A."/>
            <person name="Wangchuk T."/>
            <person name="Wangdi T."/>
            <person name="Weiand M."/>
            <person name="Wilkinson J."/>
            <person name="Wilson A."/>
            <person name="Yadav S."/>
            <person name="Young G."/>
            <person name="Yu Q."/>
            <person name="Zembek L."/>
            <person name="Zhong D."/>
            <person name="Zimmer A."/>
            <person name="Zwirko Z."/>
            <person name="Jaffe D.B."/>
            <person name="Alvarez P."/>
            <person name="Brockman W."/>
            <person name="Butler J."/>
            <person name="Chin C."/>
            <person name="Gnerre S."/>
            <person name="Grabherr M."/>
            <person name="Kleber M."/>
            <person name="Mauceli E."/>
            <person name="MacCallum I."/>
        </authorList>
    </citation>
    <scope>NUCLEOTIDE SEQUENCE [LARGE SCALE GENOMIC DNA]</scope>
    <source>
        <strain evidence="5">Tucson 15010-1051.87</strain>
    </source>
</reference>
<sequence length="289" mass="33670">MLVESSNRFIKLCEFQFDLLAFLKFYSNRHSILFNVRPLRPIQVHSPPTYGAYPTNFIKKCRFGDSKCIIESMNAVIKRYPRGLAAMGMKPIDNVDIKDSEIWNNAEVGGVWFKFKLFNQVNYGFENATITRIKGFGRDPTASTMEIHGRIPSLIHKGSYIANGRVWLIALNATGESTSDFQNLRFVLKLKVIPEYRNNKRYLKIYELVPIVNISRWIVWLDTLFPENMDLTITLNEVLNANWLEFWNELEPAFLSVFSSVFTGMIEDIFHKISYDDMFLKDNETEINY</sequence>
<dbReference type="PANTHER" id="PTHR11008">
    <property type="entry name" value="PROTEIN TAKEOUT-LIKE PROTEIN"/>
    <property type="match status" value="1"/>
</dbReference>
<dbReference type="GO" id="GO:0007623">
    <property type="term" value="P:circadian rhythm"/>
    <property type="evidence" value="ECO:0007669"/>
    <property type="project" value="UniProtKB-ARBA"/>
</dbReference>
<dbReference type="Pfam" id="PF06585">
    <property type="entry name" value="JHBP"/>
    <property type="match status" value="1"/>
</dbReference>
<dbReference type="FunCoup" id="A0A0Q9W1I8">
    <property type="interactions" value="91"/>
</dbReference>
<evidence type="ECO:0000313" key="5">
    <source>
        <dbReference type="Proteomes" id="UP000008792"/>
    </source>
</evidence>
<evidence type="ECO:0000256" key="2">
    <source>
        <dbReference type="ARBA" id="ARBA00023108"/>
    </source>
</evidence>
<dbReference type="GO" id="GO:0005615">
    <property type="term" value="C:extracellular space"/>
    <property type="evidence" value="ECO:0007669"/>
    <property type="project" value="TreeGrafter"/>
</dbReference>
<dbReference type="InParanoid" id="A0A0Q9W1I8"/>
<evidence type="ECO:0000256" key="1">
    <source>
        <dbReference type="ARBA" id="ARBA00022729"/>
    </source>
</evidence>
<dbReference type="PANTHER" id="PTHR11008:SF32">
    <property type="entry name" value="CIRCADIAN CLOCK-CONTROLLED PROTEIN DAYWAKE-RELATED"/>
    <property type="match status" value="1"/>
</dbReference>
<dbReference type="EMBL" id="CH940652">
    <property type="protein sequence ID" value="KRF78986.1"/>
    <property type="molecule type" value="Genomic_DNA"/>
</dbReference>
<name>A0A0Q9W1I8_DROVI</name>
<organism evidence="4 5">
    <name type="scientific">Drosophila virilis</name>
    <name type="common">Fruit fly</name>
    <dbReference type="NCBI Taxonomy" id="7244"/>
    <lineage>
        <taxon>Eukaryota</taxon>
        <taxon>Metazoa</taxon>
        <taxon>Ecdysozoa</taxon>
        <taxon>Arthropoda</taxon>
        <taxon>Hexapoda</taxon>
        <taxon>Insecta</taxon>
        <taxon>Pterygota</taxon>
        <taxon>Neoptera</taxon>
        <taxon>Endopterygota</taxon>
        <taxon>Diptera</taxon>
        <taxon>Brachycera</taxon>
        <taxon>Muscomorpha</taxon>
        <taxon>Ephydroidea</taxon>
        <taxon>Drosophilidae</taxon>
        <taxon>Drosophila</taxon>
    </lineage>
</organism>
<keyword evidence="1" id="KW-0732">Signal</keyword>